<protein>
    <submittedName>
        <fullName evidence="1">Uncharacterized protein</fullName>
    </submittedName>
</protein>
<evidence type="ECO:0000313" key="2">
    <source>
        <dbReference type="Proteomes" id="UP000011135"/>
    </source>
</evidence>
<dbReference type="STRING" id="1237149.C900_03055"/>
<gene>
    <name evidence="1" type="ORF">C900_03055</name>
</gene>
<keyword evidence="2" id="KW-1185">Reference proteome</keyword>
<dbReference type="Proteomes" id="UP000011135">
    <property type="component" value="Unassembled WGS sequence"/>
</dbReference>
<name>L8JQ56_9BACT</name>
<reference evidence="1 2" key="1">
    <citation type="submission" date="2012-12" db="EMBL/GenBank/DDBJ databases">
        <title>Genome assembly of Fulvivirga imtechensis AK7.</title>
        <authorList>
            <person name="Nupur N."/>
            <person name="Khatri I."/>
            <person name="Kumar R."/>
            <person name="Subramanian S."/>
            <person name="Pinnaka A."/>
        </authorList>
    </citation>
    <scope>NUCLEOTIDE SEQUENCE [LARGE SCALE GENOMIC DNA]</scope>
    <source>
        <strain evidence="1 2">AK7</strain>
    </source>
</reference>
<proteinExistence type="predicted"/>
<organism evidence="1 2">
    <name type="scientific">Fulvivirga imtechensis AK7</name>
    <dbReference type="NCBI Taxonomy" id="1237149"/>
    <lineage>
        <taxon>Bacteria</taxon>
        <taxon>Pseudomonadati</taxon>
        <taxon>Bacteroidota</taxon>
        <taxon>Cytophagia</taxon>
        <taxon>Cytophagales</taxon>
        <taxon>Fulvivirgaceae</taxon>
        <taxon>Fulvivirga</taxon>
    </lineage>
</organism>
<accession>L8JQ56</accession>
<sequence length="39" mass="4148">MAGPIPEIITFLKGAGYLAEKKAQTINNAHQHTVSLIGN</sequence>
<comment type="caution">
    <text evidence="1">The sequence shown here is derived from an EMBL/GenBank/DDBJ whole genome shotgun (WGS) entry which is preliminary data.</text>
</comment>
<dbReference type="EMBL" id="AMZN01000045">
    <property type="protein sequence ID" value="ELR71091.1"/>
    <property type="molecule type" value="Genomic_DNA"/>
</dbReference>
<evidence type="ECO:0000313" key="1">
    <source>
        <dbReference type="EMBL" id="ELR71091.1"/>
    </source>
</evidence>
<dbReference type="AlphaFoldDB" id="L8JQ56"/>